<reference evidence="1" key="1">
    <citation type="submission" date="2014-09" db="EMBL/GenBank/DDBJ databases">
        <authorList>
            <person name="Magalhaes I.L.F."/>
            <person name="Oliveira U."/>
            <person name="Santos F.R."/>
            <person name="Vidigal T.H.D.A."/>
            <person name="Brescovit A.D."/>
            <person name="Santos A.J."/>
        </authorList>
    </citation>
    <scope>NUCLEOTIDE SEQUENCE</scope>
    <source>
        <tissue evidence="1">Shoot tissue taken approximately 20 cm above the soil surface</tissue>
    </source>
</reference>
<reference evidence="1" key="2">
    <citation type="journal article" date="2015" name="Data Brief">
        <title>Shoot transcriptome of the giant reed, Arundo donax.</title>
        <authorList>
            <person name="Barrero R.A."/>
            <person name="Guerrero F.D."/>
            <person name="Moolhuijzen P."/>
            <person name="Goolsby J.A."/>
            <person name="Tidwell J."/>
            <person name="Bellgard S.E."/>
            <person name="Bellgard M.I."/>
        </authorList>
    </citation>
    <scope>NUCLEOTIDE SEQUENCE</scope>
    <source>
        <tissue evidence="1">Shoot tissue taken approximately 20 cm above the soil surface</tissue>
    </source>
</reference>
<organism evidence="1">
    <name type="scientific">Arundo donax</name>
    <name type="common">Giant reed</name>
    <name type="synonym">Donax arundinaceus</name>
    <dbReference type="NCBI Taxonomy" id="35708"/>
    <lineage>
        <taxon>Eukaryota</taxon>
        <taxon>Viridiplantae</taxon>
        <taxon>Streptophyta</taxon>
        <taxon>Embryophyta</taxon>
        <taxon>Tracheophyta</taxon>
        <taxon>Spermatophyta</taxon>
        <taxon>Magnoliopsida</taxon>
        <taxon>Liliopsida</taxon>
        <taxon>Poales</taxon>
        <taxon>Poaceae</taxon>
        <taxon>PACMAD clade</taxon>
        <taxon>Arundinoideae</taxon>
        <taxon>Arundineae</taxon>
        <taxon>Arundo</taxon>
    </lineage>
</organism>
<name>A0A0A9A5B1_ARUDO</name>
<sequence length="32" mass="3668">MIIARSQWICIIIYGSQILRESIELSAQESSE</sequence>
<dbReference type="EMBL" id="GBRH01251589">
    <property type="protein sequence ID" value="JAD46306.1"/>
    <property type="molecule type" value="Transcribed_RNA"/>
</dbReference>
<protein>
    <submittedName>
        <fullName evidence="1">Uncharacterized protein</fullName>
    </submittedName>
</protein>
<accession>A0A0A9A5B1</accession>
<evidence type="ECO:0000313" key="1">
    <source>
        <dbReference type="EMBL" id="JAD46306.1"/>
    </source>
</evidence>
<proteinExistence type="predicted"/>
<dbReference type="AlphaFoldDB" id="A0A0A9A5B1"/>